<accession>A0ACB9GN29</accession>
<comment type="caution">
    <text evidence="1">The sequence shown here is derived from an EMBL/GenBank/DDBJ whole genome shotgun (WGS) entry which is preliminary data.</text>
</comment>
<proteinExistence type="predicted"/>
<reference evidence="2" key="1">
    <citation type="journal article" date="2022" name="Mol. Ecol. Resour.">
        <title>The genomes of chicory, endive, great burdock and yacon provide insights into Asteraceae palaeo-polyploidization history and plant inulin production.</title>
        <authorList>
            <person name="Fan W."/>
            <person name="Wang S."/>
            <person name="Wang H."/>
            <person name="Wang A."/>
            <person name="Jiang F."/>
            <person name="Liu H."/>
            <person name="Zhao H."/>
            <person name="Xu D."/>
            <person name="Zhang Y."/>
        </authorList>
    </citation>
    <scope>NUCLEOTIDE SEQUENCE [LARGE SCALE GENOMIC DNA]</scope>
    <source>
        <strain evidence="2">cv. Yunnan</strain>
    </source>
</reference>
<sequence>MTVKGGSRPACASCRFQRRRCSSSCPLAAFFPATETKSFQNVHRLYGVGNTMKILNQLKDDGQKEEAMKSIKYESHIRQIHKVHGCYGLISHLHQKVMESMRELQYVRVLIDSCKKNNDQVRGDWITGMINGGSDLGFYNEGSSDHVGSYDWVDDEMKGSIDLTENQSQFDGFQQLQLMNKLKEAWKYGEAYDLK</sequence>
<name>A0ACB9GN29_9ASTR</name>
<gene>
    <name evidence="1" type="ORF">L1987_43907</name>
</gene>
<organism evidence="1 2">
    <name type="scientific">Smallanthus sonchifolius</name>
    <dbReference type="NCBI Taxonomy" id="185202"/>
    <lineage>
        <taxon>Eukaryota</taxon>
        <taxon>Viridiplantae</taxon>
        <taxon>Streptophyta</taxon>
        <taxon>Embryophyta</taxon>
        <taxon>Tracheophyta</taxon>
        <taxon>Spermatophyta</taxon>
        <taxon>Magnoliopsida</taxon>
        <taxon>eudicotyledons</taxon>
        <taxon>Gunneridae</taxon>
        <taxon>Pentapetalae</taxon>
        <taxon>asterids</taxon>
        <taxon>campanulids</taxon>
        <taxon>Asterales</taxon>
        <taxon>Asteraceae</taxon>
        <taxon>Asteroideae</taxon>
        <taxon>Heliantheae alliance</taxon>
        <taxon>Millerieae</taxon>
        <taxon>Smallanthus</taxon>
    </lineage>
</organism>
<evidence type="ECO:0000313" key="1">
    <source>
        <dbReference type="EMBL" id="KAI3784802.1"/>
    </source>
</evidence>
<keyword evidence="2" id="KW-1185">Reference proteome</keyword>
<dbReference type="Proteomes" id="UP001056120">
    <property type="component" value="Linkage Group LG14"/>
</dbReference>
<evidence type="ECO:0000313" key="2">
    <source>
        <dbReference type="Proteomes" id="UP001056120"/>
    </source>
</evidence>
<dbReference type="EMBL" id="CM042031">
    <property type="protein sequence ID" value="KAI3784802.1"/>
    <property type="molecule type" value="Genomic_DNA"/>
</dbReference>
<protein>
    <submittedName>
        <fullName evidence="1">Uncharacterized protein</fullName>
    </submittedName>
</protein>
<reference evidence="1 2" key="2">
    <citation type="journal article" date="2022" name="Mol. Ecol. Resour.">
        <title>The genomes of chicory, endive, great burdock and yacon provide insights into Asteraceae paleo-polyploidization history and plant inulin production.</title>
        <authorList>
            <person name="Fan W."/>
            <person name="Wang S."/>
            <person name="Wang H."/>
            <person name="Wang A."/>
            <person name="Jiang F."/>
            <person name="Liu H."/>
            <person name="Zhao H."/>
            <person name="Xu D."/>
            <person name="Zhang Y."/>
        </authorList>
    </citation>
    <scope>NUCLEOTIDE SEQUENCE [LARGE SCALE GENOMIC DNA]</scope>
    <source>
        <strain evidence="2">cv. Yunnan</strain>
        <tissue evidence="1">Leaves</tissue>
    </source>
</reference>